<accession>A0AAW1NSU8</accession>
<proteinExistence type="predicted"/>
<sequence>MADTQAQGGKASQHLLESADLQEILAYHSLPLLSLRDLATVACTCTALRDLAYRRDELWRSCAAECHSLLPPLLMSRLPGMQRVEVQDLLQRRHQVQHLLFSPDSRRLAIVTAQQLTMFSVPSGQQLWPGRDLASISEENDMERKPRWLEALHEMV</sequence>
<dbReference type="AlphaFoldDB" id="A0AAW1NSU8"/>
<evidence type="ECO:0008006" key="3">
    <source>
        <dbReference type="Google" id="ProtNLM"/>
    </source>
</evidence>
<organism evidence="1 2">
    <name type="scientific">Symbiochloris irregularis</name>
    <dbReference type="NCBI Taxonomy" id="706552"/>
    <lineage>
        <taxon>Eukaryota</taxon>
        <taxon>Viridiplantae</taxon>
        <taxon>Chlorophyta</taxon>
        <taxon>core chlorophytes</taxon>
        <taxon>Trebouxiophyceae</taxon>
        <taxon>Trebouxiales</taxon>
        <taxon>Trebouxiaceae</taxon>
        <taxon>Symbiochloris</taxon>
    </lineage>
</organism>
<dbReference type="Proteomes" id="UP001465755">
    <property type="component" value="Unassembled WGS sequence"/>
</dbReference>
<dbReference type="InterPro" id="IPR036047">
    <property type="entry name" value="F-box-like_dom_sf"/>
</dbReference>
<keyword evidence="2" id="KW-1185">Reference proteome</keyword>
<protein>
    <recommendedName>
        <fullName evidence="3">F-box domain-containing protein</fullName>
    </recommendedName>
</protein>
<name>A0AAW1NSU8_9CHLO</name>
<gene>
    <name evidence="1" type="ORF">WJX73_008129</name>
</gene>
<dbReference type="SUPFAM" id="SSF81383">
    <property type="entry name" value="F-box domain"/>
    <property type="match status" value="1"/>
</dbReference>
<evidence type="ECO:0000313" key="2">
    <source>
        <dbReference type="Proteomes" id="UP001465755"/>
    </source>
</evidence>
<evidence type="ECO:0000313" key="1">
    <source>
        <dbReference type="EMBL" id="KAK9795909.1"/>
    </source>
</evidence>
<reference evidence="1 2" key="1">
    <citation type="journal article" date="2024" name="Nat. Commun.">
        <title>Phylogenomics reveals the evolutionary origins of lichenization in chlorophyte algae.</title>
        <authorList>
            <person name="Puginier C."/>
            <person name="Libourel C."/>
            <person name="Otte J."/>
            <person name="Skaloud P."/>
            <person name="Haon M."/>
            <person name="Grisel S."/>
            <person name="Petersen M."/>
            <person name="Berrin J.G."/>
            <person name="Delaux P.M."/>
            <person name="Dal Grande F."/>
            <person name="Keller J."/>
        </authorList>
    </citation>
    <scope>NUCLEOTIDE SEQUENCE [LARGE SCALE GENOMIC DNA]</scope>
    <source>
        <strain evidence="1 2">SAG 2036</strain>
    </source>
</reference>
<comment type="caution">
    <text evidence="1">The sequence shown here is derived from an EMBL/GenBank/DDBJ whole genome shotgun (WGS) entry which is preliminary data.</text>
</comment>
<dbReference type="EMBL" id="JALJOQ010000122">
    <property type="protein sequence ID" value="KAK9795909.1"/>
    <property type="molecule type" value="Genomic_DNA"/>
</dbReference>